<dbReference type="Proteomes" id="UP000245489">
    <property type="component" value="Unassembled WGS sequence"/>
</dbReference>
<dbReference type="EMBL" id="QGGO01000048">
    <property type="protein sequence ID" value="PWK16685.1"/>
    <property type="molecule type" value="Genomic_DNA"/>
</dbReference>
<dbReference type="RefSeq" id="WP_109745551.1">
    <property type="nucleotide sequence ID" value="NZ_QGGO01000048.1"/>
</dbReference>
<protein>
    <submittedName>
        <fullName evidence="1">Uncharacterized protein</fullName>
    </submittedName>
</protein>
<evidence type="ECO:0000313" key="1">
    <source>
        <dbReference type="EMBL" id="PWK16685.1"/>
    </source>
</evidence>
<accession>A0A316DFI7</accession>
<comment type="caution">
    <text evidence="1">The sequence shown here is derived from an EMBL/GenBank/DDBJ whole genome shotgun (WGS) entry which is preliminary data.</text>
</comment>
<gene>
    <name evidence="1" type="ORF">LV89_04851</name>
</gene>
<proteinExistence type="predicted"/>
<reference evidence="1 2" key="1">
    <citation type="submission" date="2018-05" db="EMBL/GenBank/DDBJ databases">
        <title>Genomic Encyclopedia of Archaeal and Bacterial Type Strains, Phase II (KMG-II): from individual species to whole genera.</title>
        <authorList>
            <person name="Goeker M."/>
        </authorList>
    </citation>
    <scope>NUCLEOTIDE SEQUENCE [LARGE SCALE GENOMIC DNA]</scope>
    <source>
        <strain evidence="1 2">DSM 22214</strain>
    </source>
</reference>
<evidence type="ECO:0000313" key="2">
    <source>
        <dbReference type="Proteomes" id="UP000245489"/>
    </source>
</evidence>
<name>A0A316DFI7_9BACT</name>
<keyword evidence="2" id="KW-1185">Reference proteome</keyword>
<sequence length="84" mass="9816">MTIKELKELAIGNYEVSILDKEGVLKVEEHNPELYKERIFKFMRSDDSLLLKISESNQLYIQKLVCGIVLQESLFEDDVLLIKE</sequence>
<dbReference type="AlphaFoldDB" id="A0A316DFI7"/>
<organism evidence="1 2">
    <name type="scientific">Arcicella aurantiaca</name>
    <dbReference type="NCBI Taxonomy" id="591202"/>
    <lineage>
        <taxon>Bacteria</taxon>
        <taxon>Pseudomonadati</taxon>
        <taxon>Bacteroidota</taxon>
        <taxon>Cytophagia</taxon>
        <taxon>Cytophagales</taxon>
        <taxon>Flectobacillaceae</taxon>
        <taxon>Arcicella</taxon>
    </lineage>
</organism>